<dbReference type="AlphaFoldDB" id="A0AAU7DT04"/>
<organism evidence="1">
    <name type="scientific">Jonesiaceae bacterium BS-20</name>
    <dbReference type="NCBI Taxonomy" id="3120821"/>
    <lineage>
        <taxon>Bacteria</taxon>
        <taxon>Bacillati</taxon>
        <taxon>Actinomycetota</taxon>
        <taxon>Actinomycetes</taxon>
        <taxon>Micrococcales</taxon>
        <taxon>Jonesiaceae</taxon>
    </lineage>
</organism>
<proteinExistence type="predicted"/>
<dbReference type="Pfam" id="PF01263">
    <property type="entry name" value="Aldose_epim"/>
    <property type="match status" value="1"/>
</dbReference>
<gene>
    <name evidence="1" type="ORF">V5R04_11915</name>
</gene>
<dbReference type="SUPFAM" id="SSF74650">
    <property type="entry name" value="Galactose mutarotase-like"/>
    <property type="match status" value="1"/>
</dbReference>
<protein>
    <recommendedName>
        <fullName evidence="2">Aldose 1-epimerase</fullName>
    </recommendedName>
</protein>
<evidence type="ECO:0008006" key="2">
    <source>
        <dbReference type="Google" id="ProtNLM"/>
    </source>
</evidence>
<dbReference type="InterPro" id="IPR008183">
    <property type="entry name" value="Aldose_1/G6P_1-epimerase"/>
</dbReference>
<name>A0AAU7DT04_9MICO</name>
<dbReference type="GO" id="GO:0033499">
    <property type="term" value="P:galactose catabolic process via UDP-galactose, Leloir pathway"/>
    <property type="evidence" value="ECO:0007669"/>
    <property type="project" value="TreeGrafter"/>
</dbReference>
<evidence type="ECO:0000313" key="1">
    <source>
        <dbReference type="EMBL" id="XBH20918.1"/>
    </source>
</evidence>
<reference evidence="1" key="1">
    <citation type="submission" date="2024-02" db="EMBL/GenBank/DDBJ databases">
        <title>Tomenella chthoni gen. nov. sp. nov., a member of the family Jonesiaceae isolated from bat guano.</title>
        <authorList>
            <person name="Miller S.L."/>
            <person name="King J."/>
            <person name="Sankaranarayanan K."/>
            <person name="Lawson P.A."/>
        </authorList>
    </citation>
    <scope>NUCLEOTIDE SEQUENCE</scope>
    <source>
        <strain evidence="1">BS-20</strain>
    </source>
</reference>
<dbReference type="EMBL" id="CP146203">
    <property type="protein sequence ID" value="XBH20918.1"/>
    <property type="molecule type" value="Genomic_DNA"/>
</dbReference>
<dbReference type="GO" id="GO:0004034">
    <property type="term" value="F:aldose 1-epimerase activity"/>
    <property type="evidence" value="ECO:0007669"/>
    <property type="project" value="TreeGrafter"/>
</dbReference>
<dbReference type="PANTHER" id="PTHR10091:SF0">
    <property type="entry name" value="GALACTOSE MUTAROTASE"/>
    <property type="match status" value="1"/>
</dbReference>
<dbReference type="Gene3D" id="2.70.98.10">
    <property type="match status" value="1"/>
</dbReference>
<dbReference type="GO" id="GO:0030246">
    <property type="term" value="F:carbohydrate binding"/>
    <property type="evidence" value="ECO:0007669"/>
    <property type="project" value="InterPro"/>
</dbReference>
<sequence length="293" mass="31795">MPTRAVISPRGASLRKLEVGGIDIVRSTTDPTPPTAAGVVLVPWPNRVAGATWELDGQPQMLEASETGTTNAIHGLLADHDYVVTERTDARVRLEARISDAPGYPFKLLTAVEYELVLTGISVTHIIINEGNKKAPVAIGAHPYLRVGNRNVKDLSLTITASEILPLDENYFPTARREVQGKPESLIHGRPVSEAIDHACFTGLTQRDGKYRHALAAPDGQTVELWADQEFAYVQIYVTDDFPDADSTDANATCTAIAIEPMTAPPNALQSGEGLRWLKPGEQWAPQWGILSC</sequence>
<accession>A0AAU7DT04</accession>
<dbReference type="GO" id="GO:0006006">
    <property type="term" value="P:glucose metabolic process"/>
    <property type="evidence" value="ECO:0007669"/>
    <property type="project" value="TreeGrafter"/>
</dbReference>
<dbReference type="PANTHER" id="PTHR10091">
    <property type="entry name" value="ALDOSE-1-EPIMERASE"/>
    <property type="match status" value="1"/>
</dbReference>
<dbReference type="InterPro" id="IPR011013">
    <property type="entry name" value="Gal_mutarotase_sf_dom"/>
</dbReference>
<dbReference type="InterPro" id="IPR014718">
    <property type="entry name" value="GH-type_carb-bd"/>
</dbReference>